<dbReference type="OrthoDB" id="16820at2759"/>
<dbReference type="InterPro" id="IPR029068">
    <property type="entry name" value="Glyas_Bleomycin-R_OHBP_Dase"/>
</dbReference>
<feature type="domain" description="Glyoxalase/fosfomycin resistance/dioxygenase" evidence="1">
    <location>
        <begin position="94"/>
        <end position="141"/>
    </location>
</feature>
<dbReference type="Proteomes" id="UP000075714">
    <property type="component" value="Unassembled WGS sequence"/>
</dbReference>
<dbReference type="SUPFAM" id="SSF54593">
    <property type="entry name" value="Glyoxalase/Bleomycin resistance protein/Dihydroxybiphenyl dioxygenase"/>
    <property type="match status" value="1"/>
</dbReference>
<sequence>MWSKTMIGYGPEDDNFVLELTYNYGVKSYQLGNDYEAITIHSKRVYANLVAQGLGTPLTRGSGAPVLEVAAPDGYRFHVVDADPSTGPCPVTELALNVSDLERSLAFWSGFLGFSVQRSVDGEAELSCGPAQCLLRLRQLAPGQQLERGTA</sequence>
<dbReference type="PANTHER" id="PTHR46466">
    <property type="entry name" value="GLYOXALASE DOMAIN-CONTAINING PROTEIN 4"/>
    <property type="match status" value="1"/>
</dbReference>
<evidence type="ECO:0000259" key="1">
    <source>
        <dbReference type="Pfam" id="PF00903"/>
    </source>
</evidence>
<dbReference type="Pfam" id="PF00903">
    <property type="entry name" value="Glyoxalase"/>
    <property type="match status" value="1"/>
</dbReference>
<keyword evidence="3" id="KW-1185">Reference proteome</keyword>
<evidence type="ECO:0000313" key="2">
    <source>
        <dbReference type="EMBL" id="KXZ50889.1"/>
    </source>
</evidence>
<dbReference type="AlphaFoldDB" id="A0A150GM05"/>
<dbReference type="Gene3D" id="3.10.180.10">
    <property type="entry name" value="2,3-Dihydroxybiphenyl 1,2-Dioxygenase, domain 1"/>
    <property type="match status" value="2"/>
</dbReference>
<gene>
    <name evidence="2" type="ORF">GPECTOR_14g138</name>
</gene>
<dbReference type="PANTHER" id="PTHR46466:SF1">
    <property type="entry name" value="GLYOXALASE DOMAIN-CONTAINING PROTEIN 4"/>
    <property type="match status" value="1"/>
</dbReference>
<reference evidence="3" key="1">
    <citation type="journal article" date="2016" name="Nat. Commun.">
        <title>The Gonium pectorale genome demonstrates co-option of cell cycle regulation during the evolution of multicellularity.</title>
        <authorList>
            <person name="Hanschen E.R."/>
            <person name="Marriage T.N."/>
            <person name="Ferris P.J."/>
            <person name="Hamaji T."/>
            <person name="Toyoda A."/>
            <person name="Fujiyama A."/>
            <person name="Neme R."/>
            <person name="Noguchi H."/>
            <person name="Minakuchi Y."/>
            <person name="Suzuki M."/>
            <person name="Kawai-Toyooka H."/>
            <person name="Smith D.R."/>
            <person name="Sparks H."/>
            <person name="Anderson J."/>
            <person name="Bakaric R."/>
            <person name="Luria V."/>
            <person name="Karger A."/>
            <person name="Kirschner M.W."/>
            <person name="Durand P.M."/>
            <person name="Michod R.E."/>
            <person name="Nozaki H."/>
            <person name="Olson B.J."/>
        </authorList>
    </citation>
    <scope>NUCLEOTIDE SEQUENCE [LARGE SCALE GENOMIC DNA]</scope>
    <source>
        <strain evidence="3">NIES-2863</strain>
    </source>
</reference>
<dbReference type="EMBL" id="LSYV01000015">
    <property type="protein sequence ID" value="KXZ50889.1"/>
    <property type="molecule type" value="Genomic_DNA"/>
</dbReference>
<proteinExistence type="predicted"/>
<organism evidence="2 3">
    <name type="scientific">Gonium pectorale</name>
    <name type="common">Green alga</name>
    <dbReference type="NCBI Taxonomy" id="33097"/>
    <lineage>
        <taxon>Eukaryota</taxon>
        <taxon>Viridiplantae</taxon>
        <taxon>Chlorophyta</taxon>
        <taxon>core chlorophytes</taxon>
        <taxon>Chlorophyceae</taxon>
        <taxon>CS clade</taxon>
        <taxon>Chlamydomonadales</taxon>
        <taxon>Volvocaceae</taxon>
        <taxon>Gonium</taxon>
    </lineage>
</organism>
<dbReference type="InterPro" id="IPR043193">
    <property type="entry name" value="GLOD4"/>
</dbReference>
<protein>
    <recommendedName>
        <fullName evidence="1">Glyoxalase/fosfomycin resistance/dioxygenase domain-containing protein</fullName>
    </recommendedName>
</protein>
<comment type="caution">
    <text evidence="2">The sequence shown here is derived from an EMBL/GenBank/DDBJ whole genome shotgun (WGS) entry which is preliminary data.</text>
</comment>
<dbReference type="InterPro" id="IPR004360">
    <property type="entry name" value="Glyas_Fos-R_dOase_dom"/>
</dbReference>
<name>A0A150GM05_GONPE</name>
<accession>A0A150GM05</accession>
<evidence type="ECO:0000313" key="3">
    <source>
        <dbReference type="Proteomes" id="UP000075714"/>
    </source>
</evidence>
<dbReference type="STRING" id="33097.A0A150GM05"/>